<dbReference type="AlphaFoldDB" id="A0A8H7VR82"/>
<proteinExistence type="predicted"/>
<name>A0A8H7VR82_9FUNG</name>
<gene>
    <name evidence="1" type="ORF">INT45_004960</name>
</gene>
<evidence type="ECO:0000313" key="1">
    <source>
        <dbReference type="EMBL" id="KAG2224079.1"/>
    </source>
</evidence>
<dbReference type="EMBL" id="JAEPRB010000049">
    <property type="protein sequence ID" value="KAG2224079.1"/>
    <property type="molecule type" value="Genomic_DNA"/>
</dbReference>
<accession>A0A8H7VR82</accession>
<evidence type="ECO:0000313" key="2">
    <source>
        <dbReference type="Proteomes" id="UP000646827"/>
    </source>
</evidence>
<comment type="caution">
    <text evidence="1">The sequence shown here is derived from an EMBL/GenBank/DDBJ whole genome shotgun (WGS) entry which is preliminary data.</text>
</comment>
<protein>
    <submittedName>
        <fullName evidence="1">Uncharacterized protein</fullName>
    </submittedName>
</protein>
<organism evidence="1 2">
    <name type="scientific">Circinella minor</name>
    <dbReference type="NCBI Taxonomy" id="1195481"/>
    <lineage>
        <taxon>Eukaryota</taxon>
        <taxon>Fungi</taxon>
        <taxon>Fungi incertae sedis</taxon>
        <taxon>Mucoromycota</taxon>
        <taxon>Mucoromycotina</taxon>
        <taxon>Mucoromycetes</taxon>
        <taxon>Mucorales</taxon>
        <taxon>Lichtheimiaceae</taxon>
        <taxon>Circinella</taxon>
    </lineage>
</organism>
<sequence>MLAERTAPVSGYFMNPEQHTDWMKDFGELARKVASEARKLSLVTDDDRHWNEAHKISNPREGILQNAPQDLQQDLQRIQRLSAPASKQPLGPLGQKALNILDKLNRAHGEQIRALKMRRGNLGVIYTTKKFRFL</sequence>
<dbReference type="Proteomes" id="UP000646827">
    <property type="component" value="Unassembled WGS sequence"/>
</dbReference>
<reference evidence="1 2" key="1">
    <citation type="submission" date="2020-12" db="EMBL/GenBank/DDBJ databases">
        <title>Metabolic potential, ecology and presence of endohyphal bacteria is reflected in genomic diversity of Mucoromycotina.</title>
        <authorList>
            <person name="Muszewska A."/>
            <person name="Okrasinska A."/>
            <person name="Steczkiewicz K."/>
            <person name="Drgas O."/>
            <person name="Orlowska M."/>
            <person name="Perlinska-Lenart U."/>
            <person name="Aleksandrzak-Piekarczyk T."/>
            <person name="Szatraj K."/>
            <person name="Zielenkiewicz U."/>
            <person name="Pilsyk S."/>
            <person name="Malc E."/>
            <person name="Mieczkowski P."/>
            <person name="Kruszewska J.S."/>
            <person name="Biernat P."/>
            <person name="Pawlowska J."/>
        </authorList>
    </citation>
    <scope>NUCLEOTIDE SEQUENCE [LARGE SCALE GENOMIC DNA]</scope>
    <source>
        <strain evidence="1 2">CBS 142.35</strain>
    </source>
</reference>
<keyword evidence="2" id="KW-1185">Reference proteome</keyword>